<sequence length="165" mass="18263">MAPTCRSAADVVLKAHIVLDQWKHAQARKFESLLVPSRTVQCEKRWTKPANNMIKINVSGAIFAAEKAFGYGILVQDHHGGDLEAFAMFLASFVQLEAAKIIGIKESLSWMKGKTWSNVVVETNCFVVIQALQSAVCMPSTFSLFVLDYKKLSSSLLNVHVCFAK</sequence>
<dbReference type="AlphaFoldDB" id="A0A803PAM3"/>
<dbReference type="PANTHER" id="PTHR47074">
    <property type="entry name" value="BNAC02G40300D PROTEIN"/>
    <property type="match status" value="1"/>
</dbReference>
<dbReference type="EMBL" id="UZAU01000268">
    <property type="status" value="NOT_ANNOTATED_CDS"/>
    <property type="molecule type" value="Genomic_DNA"/>
</dbReference>
<keyword evidence="2" id="KW-1185">Reference proteome</keyword>
<name>A0A803PAM3_CANSA</name>
<dbReference type="Gramene" id="evm.model.03.835">
    <property type="protein sequence ID" value="cds.evm.model.03.835"/>
    <property type="gene ID" value="evm.TU.03.835"/>
</dbReference>
<reference evidence="1" key="2">
    <citation type="submission" date="2021-03" db="UniProtKB">
        <authorList>
            <consortium name="EnsemblPlants"/>
        </authorList>
    </citation>
    <scope>IDENTIFICATION</scope>
</reference>
<evidence type="ECO:0008006" key="3">
    <source>
        <dbReference type="Google" id="ProtNLM"/>
    </source>
</evidence>
<dbReference type="Proteomes" id="UP000596661">
    <property type="component" value="Chromosome 3"/>
</dbReference>
<dbReference type="PANTHER" id="PTHR47074:SF11">
    <property type="entry name" value="REVERSE TRANSCRIPTASE-LIKE PROTEIN"/>
    <property type="match status" value="1"/>
</dbReference>
<evidence type="ECO:0000313" key="1">
    <source>
        <dbReference type="EnsemblPlants" id="cds.evm.model.03.835"/>
    </source>
</evidence>
<reference evidence="1" key="1">
    <citation type="submission" date="2018-11" db="EMBL/GenBank/DDBJ databases">
        <authorList>
            <person name="Grassa J C."/>
        </authorList>
    </citation>
    <scope>NUCLEOTIDE SEQUENCE [LARGE SCALE GENOMIC DNA]</scope>
</reference>
<evidence type="ECO:0000313" key="2">
    <source>
        <dbReference type="Proteomes" id="UP000596661"/>
    </source>
</evidence>
<accession>A0A803PAM3</accession>
<proteinExistence type="predicted"/>
<protein>
    <recommendedName>
        <fullName evidence="3">RNase H type-1 domain-containing protein</fullName>
    </recommendedName>
</protein>
<organism evidence="1 2">
    <name type="scientific">Cannabis sativa</name>
    <name type="common">Hemp</name>
    <name type="synonym">Marijuana</name>
    <dbReference type="NCBI Taxonomy" id="3483"/>
    <lineage>
        <taxon>Eukaryota</taxon>
        <taxon>Viridiplantae</taxon>
        <taxon>Streptophyta</taxon>
        <taxon>Embryophyta</taxon>
        <taxon>Tracheophyta</taxon>
        <taxon>Spermatophyta</taxon>
        <taxon>Magnoliopsida</taxon>
        <taxon>eudicotyledons</taxon>
        <taxon>Gunneridae</taxon>
        <taxon>Pentapetalae</taxon>
        <taxon>rosids</taxon>
        <taxon>fabids</taxon>
        <taxon>Rosales</taxon>
        <taxon>Cannabaceae</taxon>
        <taxon>Cannabis</taxon>
    </lineage>
</organism>
<dbReference type="EnsemblPlants" id="evm.model.03.835">
    <property type="protein sequence ID" value="cds.evm.model.03.835"/>
    <property type="gene ID" value="evm.TU.03.835"/>
</dbReference>
<dbReference type="InterPro" id="IPR052929">
    <property type="entry name" value="RNase_H-like_EbsB-rel"/>
</dbReference>